<feature type="compositionally biased region" description="Polar residues" evidence="1">
    <location>
        <begin position="1"/>
        <end position="16"/>
    </location>
</feature>
<evidence type="ECO:0000313" key="3">
    <source>
        <dbReference type="Proteomes" id="UP000244912"/>
    </source>
</evidence>
<keyword evidence="3" id="KW-1185">Reference proteome</keyword>
<dbReference type="AlphaFoldDB" id="A0A2R8BZH0"/>
<evidence type="ECO:0000256" key="1">
    <source>
        <dbReference type="SAM" id="MobiDB-lite"/>
    </source>
</evidence>
<dbReference type="EMBL" id="ONZF01000009">
    <property type="protein sequence ID" value="SPJ25544.1"/>
    <property type="molecule type" value="Genomic_DNA"/>
</dbReference>
<evidence type="ECO:0000313" key="2">
    <source>
        <dbReference type="EMBL" id="SPJ25544.1"/>
    </source>
</evidence>
<name>A0A2R8BZH0_9RHOB</name>
<feature type="region of interest" description="Disordered" evidence="1">
    <location>
        <begin position="43"/>
        <end position="62"/>
    </location>
</feature>
<dbReference type="Proteomes" id="UP000244912">
    <property type="component" value="Unassembled WGS sequence"/>
</dbReference>
<proteinExistence type="predicted"/>
<feature type="region of interest" description="Disordered" evidence="1">
    <location>
        <begin position="1"/>
        <end position="29"/>
    </location>
</feature>
<organism evidence="2 3">
    <name type="scientific">Palleronia abyssalis</name>
    <dbReference type="NCBI Taxonomy" id="1501240"/>
    <lineage>
        <taxon>Bacteria</taxon>
        <taxon>Pseudomonadati</taxon>
        <taxon>Pseudomonadota</taxon>
        <taxon>Alphaproteobacteria</taxon>
        <taxon>Rhodobacterales</taxon>
        <taxon>Roseobacteraceae</taxon>
        <taxon>Palleronia</taxon>
    </lineage>
</organism>
<gene>
    <name evidence="2" type="ORF">PAA8504_03395</name>
</gene>
<protein>
    <submittedName>
        <fullName evidence="2">Uncharacterized protein</fullName>
    </submittedName>
</protein>
<sequence length="62" mass="6166">MIAQTLSAGTASTAQSAVADAGSVSKAGNKKQMLLHPHCSRMASPALTPAAPPLIPAGRLLT</sequence>
<accession>A0A2R8BZH0</accession>
<reference evidence="2 3" key="1">
    <citation type="submission" date="2018-03" db="EMBL/GenBank/DDBJ databases">
        <authorList>
            <person name="Keele B.F."/>
        </authorList>
    </citation>
    <scope>NUCLEOTIDE SEQUENCE [LARGE SCALE GENOMIC DNA]</scope>
    <source>
        <strain evidence="2 3">CECT 8504</strain>
    </source>
</reference>